<keyword evidence="4 6" id="KW-0863">Zinc-finger</keyword>
<evidence type="ECO:0000256" key="6">
    <source>
        <dbReference type="PROSITE-ProRule" id="PRU00042"/>
    </source>
</evidence>
<dbReference type="FunFam" id="3.30.160.60:FF:000100">
    <property type="entry name" value="Zinc finger 45-like"/>
    <property type="match status" value="1"/>
</dbReference>
<dbReference type="OMA" id="HYDTLTC"/>
<dbReference type="AlphaFoldDB" id="G8C009"/>
<dbReference type="RefSeq" id="XP_003687921.1">
    <property type="nucleotide sequence ID" value="XM_003687873.1"/>
</dbReference>
<dbReference type="GO" id="GO:0008270">
    <property type="term" value="F:zinc ion binding"/>
    <property type="evidence" value="ECO:0007669"/>
    <property type="project" value="UniProtKB-KW"/>
</dbReference>
<feature type="region of interest" description="Disordered" evidence="7">
    <location>
        <begin position="47"/>
        <end position="68"/>
    </location>
</feature>
<dbReference type="PANTHER" id="PTHR23235">
    <property type="entry name" value="KRUEPPEL-LIKE TRANSCRIPTION FACTOR"/>
    <property type="match status" value="1"/>
</dbReference>
<dbReference type="eggNOG" id="KOG1721">
    <property type="taxonomic scope" value="Eukaryota"/>
</dbReference>
<keyword evidence="1" id="KW-0678">Repressor</keyword>
<evidence type="ECO:0000313" key="10">
    <source>
        <dbReference type="Proteomes" id="UP000005666"/>
    </source>
</evidence>
<dbReference type="SUPFAM" id="SSF57667">
    <property type="entry name" value="beta-beta-alpha zinc fingers"/>
    <property type="match status" value="1"/>
</dbReference>
<dbReference type="PROSITE" id="PS50157">
    <property type="entry name" value="ZINC_FINGER_C2H2_2"/>
    <property type="match status" value="2"/>
</dbReference>
<dbReference type="GeneID" id="11531633"/>
<dbReference type="GO" id="GO:0000978">
    <property type="term" value="F:RNA polymerase II cis-regulatory region sequence-specific DNA binding"/>
    <property type="evidence" value="ECO:0007669"/>
    <property type="project" value="TreeGrafter"/>
</dbReference>
<keyword evidence="3" id="KW-0677">Repeat</keyword>
<feature type="compositionally biased region" description="Polar residues" evidence="7">
    <location>
        <begin position="53"/>
        <end position="68"/>
    </location>
</feature>
<dbReference type="PANTHER" id="PTHR23235:SF120">
    <property type="entry name" value="KRUPPEL-LIKE FACTOR 15"/>
    <property type="match status" value="1"/>
</dbReference>
<dbReference type="HOGENOM" id="CLU_040688_2_0_1"/>
<reference evidence="9 10" key="1">
    <citation type="journal article" date="2011" name="Proc. Natl. Acad. Sci. U.S.A.">
        <title>Evolutionary erosion of yeast sex chromosomes by mating-type switching accidents.</title>
        <authorList>
            <person name="Gordon J.L."/>
            <person name="Armisen D."/>
            <person name="Proux-Wera E."/>
            <person name="Oheigeartaigh S.S."/>
            <person name="Byrne K.P."/>
            <person name="Wolfe K.H."/>
        </authorList>
    </citation>
    <scope>NUCLEOTIDE SEQUENCE [LARGE SCALE GENOMIC DNA]</scope>
    <source>
        <strain evidence="10">ATCC 24235 / CBS 4417 / NBRC 1672 / NRRL Y-8282 / UCD 70-5</strain>
    </source>
</reference>
<keyword evidence="2" id="KW-0479">Metal-binding</keyword>
<dbReference type="EMBL" id="HE612867">
    <property type="protein sequence ID" value="CCE65487.1"/>
    <property type="molecule type" value="Genomic_DNA"/>
</dbReference>
<name>G8C009_TETPH</name>
<dbReference type="Gene3D" id="3.30.160.60">
    <property type="entry name" value="Classic Zinc Finger"/>
    <property type="match status" value="2"/>
</dbReference>
<dbReference type="InterPro" id="IPR013087">
    <property type="entry name" value="Znf_C2H2_type"/>
</dbReference>
<dbReference type="InterPro" id="IPR036236">
    <property type="entry name" value="Znf_C2H2_sf"/>
</dbReference>
<dbReference type="KEGG" id="tpf:TPHA_0L01320"/>
<evidence type="ECO:0000256" key="1">
    <source>
        <dbReference type="ARBA" id="ARBA00022491"/>
    </source>
</evidence>
<accession>G8C009</accession>
<feature type="domain" description="C2H2-type" evidence="8">
    <location>
        <begin position="114"/>
        <end position="141"/>
    </location>
</feature>
<evidence type="ECO:0000256" key="5">
    <source>
        <dbReference type="ARBA" id="ARBA00022833"/>
    </source>
</evidence>
<dbReference type="GO" id="GO:0000122">
    <property type="term" value="P:negative regulation of transcription by RNA polymerase II"/>
    <property type="evidence" value="ECO:0007669"/>
    <property type="project" value="EnsemblFungi"/>
</dbReference>
<sequence>MDEENKFYRNAVEAIVTICTNTNEVDPNIKILLERVYLAKTQKNGRNKISKANKPSQVNTKLNNDNTFSDLNDDKDGIQANESRIYKCNHCSLVFRRSSDVRRHERTHLRILPNICKQCGKGFARKDALKRHSNTLTCNRNRERLLSMGGSIDEILKQAESVLEMQKK</sequence>
<gene>
    <name evidence="9" type="primary">TPHA0L01320</name>
    <name evidence="9" type="ordered locus">TPHA_0L01320</name>
</gene>
<organism evidence="9 10">
    <name type="scientific">Tetrapisispora phaffii (strain ATCC 24235 / CBS 4417 / NBRC 1672 / NRRL Y-8282 / UCD 70-5)</name>
    <name type="common">Yeast</name>
    <name type="synonym">Fabospora phaffii</name>
    <dbReference type="NCBI Taxonomy" id="1071381"/>
    <lineage>
        <taxon>Eukaryota</taxon>
        <taxon>Fungi</taxon>
        <taxon>Dikarya</taxon>
        <taxon>Ascomycota</taxon>
        <taxon>Saccharomycotina</taxon>
        <taxon>Saccharomycetes</taxon>
        <taxon>Saccharomycetales</taxon>
        <taxon>Saccharomycetaceae</taxon>
        <taxon>Tetrapisispora</taxon>
    </lineage>
</organism>
<evidence type="ECO:0000256" key="3">
    <source>
        <dbReference type="ARBA" id="ARBA00022737"/>
    </source>
</evidence>
<evidence type="ECO:0000256" key="4">
    <source>
        <dbReference type="ARBA" id="ARBA00022771"/>
    </source>
</evidence>
<dbReference type="GO" id="GO:0031335">
    <property type="term" value="P:regulation of sulfur amino acid metabolic process"/>
    <property type="evidence" value="ECO:0007669"/>
    <property type="project" value="EnsemblFungi"/>
</dbReference>
<dbReference type="STRING" id="1071381.G8C009"/>
<dbReference type="SMART" id="SM00355">
    <property type="entry name" value="ZnF_C2H2"/>
    <property type="match status" value="2"/>
</dbReference>
<dbReference type="Proteomes" id="UP000005666">
    <property type="component" value="Chromosome 12"/>
</dbReference>
<keyword evidence="5" id="KW-0862">Zinc</keyword>
<dbReference type="OrthoDB" id="8922241at2759"/>
<dbReference type="GO" id="GO:0000981">
    <property type="term" value="F:DNA-binding transcription factor activity, RNA polymerase II-specific"/>
    <property type="evidence" value="ECO:0007669"/>
    <property type="project" value="EnsemblFungi"/>
</dbReference>
<dbReference type="GO" id="GO:0045944">
    <property type="term" value="P:positive regulation of transcription by RNA polymerase II"/>
    <property type="evidence" value="ECO:0007669"/>
    <property type="project" value="EnsemblFungi"/>
</dbReference>
<evidence type="ECO:0000313" key="9">
    <source>
        <dbReference type="EMBL" id="CCE65487.1"/>
    </source>
</evidence>
<evidence type="ECO:0000256" key="7">
    <source>
        <dbReference type="SAM" id="MobiDB-lite"/>
    </source>
</evidence>
<evidence type="ECO:0000259" key="8">
    <source>
        <dbReference type="PROSITE" id="PS50157"/>
    </source>
</evidence>
<dbReference type="PROSITE" id="PS00028">
    <property type="entry name" value="ZINC_FINGER_C2H2_1"/>
    <property type="match status" value="1"/>
</dbReference>
<keyword evidence="10" id="KW-1185">Reference proteome</keyword>
<proteinExistence type="predicted"/>
<protein>
    <recommendedName>
        <fullName evidence="8">C2H2-type domain-containing protein</fullName>
    </recommendedName>
</protein>
<feature type="domain" description="C2H2-type" evidence="8">
    <location>
        <begin position="86"/>
        <end position="113"/>
    </location>
</feature>
<dbReference type="Pfam" id="PF00096">
    <property type="entry name" value="zf-C2H2"/>
    <property type="match status" value="2"/>
</dbReference>
<evidence type="ECO:0000256" key="2">
    <source>
        <dbReference type="ARBA" id="ARBA00022723"/>
    </source>
</evidence>